<comment type="caution">
    <text evidence="2">The sequence shown here is derived from an EMBL/GenBank/DDBJ whole genome shotgun (WGS) entry which is preliminary data.</text>
</comment>
<keyword evidence="1" id="KW-0472">Membrane</keyword>
<keyword evidence="1" id="KW-0812">Transmembrane</keyword>
<feature type="transmembrane region" description="Helical" evidence="1">
    <location>
        <begin position="44"/>
        <end position="66"/>
    </location>
</feature>
<dbReference type="EMBL" id="RBKS01000001">
    <property type="protein sequence ID" value="RKR75110.1"/>
    <property type="molecule type" value="Genomic_DNA"/>
</dbReference>
<protein>
    <submittedName>
        <fullName evidence="2">Uncharacterized protein</fullName>
    </submittedName>
</protein>
<keyword evidence="1" id="KW-1133">Transmembrane helix</keyword>
<reference evidence="2 3" key="1">
    <citation type="submission" date="2018-10" db="EMBL/GenBank/DDBJ databases">
        <title>Sequencing the genomes of 1000 actinobacteria strains.</title>
        <authorList>
            <person name="Klenk H.-P."/>
        </authorList>
    </citation>
    <scope>NUCLEOTIDE SEQUENCE [LARGE SCALE GENOMIC DNA]</scope>
    <source>
        <strain evidence="2 3">DSM 17894</strain>
    </source>
</reference>
<evidence type="ECO:0000256" key="1">
    <source>
        <dbReference type="SAM" id="Phobius"/>
    </source>
</evidence>
<evidence type="ECO:0000313" key="3">
    <source>
        <dbReference type="Proteomes" id="UP000280008"/>
    </source>
</evidence>
<dbReference type="Proteomes" id="UP000280008">
    <property type="component" value="Unassembled WGS sequence"/>
</dbReference>
<evidence type="ECO:0000313" key="2">
    <source>
        <dbReference type="EMBL" id="RKR75110.1"/>
    </source>
</evidence>
<dbReference type="AlphaFoldDB" id="A0A495IHD7"/>
<feature type="transmembrane region" description="Helical" evidence="1">
    <location>
        <begin position="12"/>
        <end position="32"/>
    </location>
</feature>
<gene>
    <name evidence="2" type="ORF">C8E83_2247</name>
</gene>
<name>A0A495IHD7_9MICO</name>
<keyword evidence="3" id="KW-1185">Reference proteome</keyword>
<sequence>MSSSVSRAQKALLVAPAVVALVVGVTLLVVAWQEPLGSQRGEYLTALSTAFSSIAFGLGILAAVIIRFRHSHPRPVGDKRS</sequence>
<organism evidence="2 3">
    <name type="scientific">Frondihabitans australicus</name>
    <dbReference type="NCBI Taxonomy" id="386892"/>
    <lineage>
        <taxon>Bacteria</taxon>
        <taxon>Bacillati</taxon>
        <taxon>Actinomycetota</taxon>
        <taxon>Actinomycetes</taxon>
        <taxon>Micrococcales</taxon>
        <taxon>Microbacteriaceae</taxon>
        <taxon>Frondihabitans</taxon>
    </lineage>
</organism>
<accession>A0A495IHD7</accession>
<proteinExistence type="predicted"/>